<name>A0A1I8EJF6_WUCBA</name>
<organism evidence="2">
    <name type="scientific">Wuchereria bancrofti</name>
    <dbReference type="NCBI Taxonomy" id="6293"/>
    <lineage>
        <taxon>Eukaryota</taxon>
        <taxon>Metazoa</taxon>
        <taxon>Ecdysozoa</taxon>
        <taxon>Nematoda</taxon>
        <taxon>Chromadorea</taxon>
        <taxon>Rhabditida</taxon>
        <taxon>Spirurina</taxon>
        <taxon>Spiruromorpha</taxon>
        <taxon>Filarioidea</taxon>
        <taxon>Onchocercidae</taxon>
        <taxon>Wuchereria</taxon>
    </lineage>
</organism>
<keyword evidence="1" id="KW-0812">Transmembrane</keyword>
<keyword evidence="1" id="KW-1133">Transmembrane helix</keyword>
<accession>A0A1I8EJF6</accession>
<evidence type="ECO:0000313" key="2">
    <source>
        <dbReference type="WBParaSite" id="maker-PairedContig_2554-snap-gene-0.3-mRNA-1"/>
    </source>
</evidence>
<proteinExistence type="predicted"/>
<protein>
    <submittedName>
        <fullName evidence="2">Uncharacterized protein</fullName>
    </submittedName>
</protein>
<feature type="transmembrane region" description="Helical" evidence="1">
    <location>
        <begin position="85"/>
        <end position="114"/>
    </location>
</feature>
<keyword evidence="1" id="KW-0472">Membrane</keyword>
<sequence length="119" mass="13349">MKISSTTLINDWSNGQSNGQINISTNSQENFPSGKLSSRSSYVNTFTETSSMRNFITTSNISEVISYKTEPVIIESTNYNLTNVALLWIALSCTIIIITGQILFFFLTCGHYILQFKED</sequence>
<dbReference type="WBParaSite" id="maker-PairedContig_2554-snap-gene-0.3-mRNA-1">
    <property type="protein sequence ID" value="maker-PairedContig_2554-snap-gene-0.3-mRNA-1"/>
    <property type="gene ID" value="maker-PairedContig_2554-snap-gene-0.3"/>
</dbReference>
<dbReference type="AlphaFoldDB" id="A0A1I8EJF6"/>
<reference evidence="2" key="1">
    <citation type="submission" date="2016-11" db="UniProtKB">
        <authorList>
            <consortium name="WormBaseParasite"/>
        </authorList>
    </citation>
    <scope>IDENTIFICATION</scope>
    <source>
        <strain evidence="2">pt0022</strain>
    </source>
</reference>
<evidence type="ECO:0000256" key="1">
    <source>
        <dbReference type="SAM" id="Phobius"/>
    </source>
</evidence>